<dbReference type="EMBL" id="AP013066">
    <property type="protein sequence ID" value="BAN34331.1"/>
    <property type="molecule type" value="Genomic_DNA"/>
</dbReference>
<dbReference type="InterPro" id="IPR011322">
    <property type="entry name" value="N-reg_PII-like_a/b"/>
</dbReference>
<dbReference type="InterPro" id="IPR015867">
    <property type="entry name" value="N-reg_PII/ATP_PRibTrfase_C"/>
</dbReference>
<dbReference type="STRING" id="1163617.SCD_n00483"/>
<dbReference type="KEGG" id="sdr:SCD_n00483"/>
<evidence type="ECO:0000313" key="2">
    <source>
        <dbReference type="Proteomes" id="UP000015559"/>
    </source>
</evidence>
<dbReference type="GO" id="GO:0030234">
    <property type="term" value="F:enzyme regulator activity"/>
    <property type="evidence" value="ECO:0007669"/>
    <property type="project" value="InterPro"/>
</dbReference>
<dbReference type="HOGENOM" id="CLU_159089_0_0_4"/>
<keyword evidence="2" id="KW-1185">Reference proteome</keyword>
<name>S6AEU1_SULDS</name>
<gene>
    <name evidence="1" type="ORF">SCD_n00483</name>
</gene>
<evidence type="ECO:0000313" key="1">
    <source>
        <dbReference type="EMBL" id="BAN34331.1"/>
    </source>
</evidence>
<dbReference type="eggNOG" id="COG0347">
    <property type="taxonomic scope" value="Bacteria"/>
</dbReference>
<dbReference type="Proteomes" id="UP000015559">
    <property type="component" value="Chromosome"/>
</dbReference>
<dbReference type="OrthoDB" id="9180895at2"/>
<proteinExistence type="predicted"/>
<organism evidence="1 2">
    <name type="scientific">Sulfuricella denitrificans (strain DSM 22764 / NBRC 105220 / skB26)</name>
    <dbReference type="NCBI Taxonomy" id="1163617"/>
    <lineage>
        <taxon>Bacteria</taxon>
        <taxon>Pseudomonadati</taxon>
        <taxon>Pseudomonadota</taxon>
        <taxon>Betaproteobacteria</taxon>
        <taxon>Nitrosomonadales</taxon>
        <taxon>Sulfuricellaceae</taxon>
        <taxon>Sulfuricella</taxon>
    </lineage>
</organism>
<dbReference type="GO" id="GO:0006808">
    <property type="term" value="P:regulation of nitrogen utilization"/>
    <property type="evidence" value="ECO:0007669"/>
    <property type="project" value="InterPro"/>
</dbReference>
<dbReference type="InterPro" id="IPR002187">
    <property type="entry name" value="N-reg_PII"/>
</dbReference>
<reference evidence="1 2" key="1">
    <citation type="journal article" date="2012" name="Appl. Environ. Microbiol.">
        <title>Draft genome sequence of a psychrotolerant sulfur-oxidizing bacterium, Sulfuricella denitrificans skB26, and proteomic insights into cold adaptation.</title>
        <authorList>
            <person name="Watanabe T."/>
            <person name="Kojima H."/>
            <person name="Fukui M."/>
        </authorList>
    </citation>
    <scope>NUCLEOTIDE SEQUENCE [LARGE SCALE GENOMIC DNA]</scope>
    <source>
        <strain evidence="2">skB26</strain>
    </source>
</reference>
<dbReference type="Gene3D" id="3.30.70.120">
    <property type="match status" value="1"/>
</dbReference>
<dbReference type="RefSeq" id="WP_009206723.1">
    <property type="nucleotide sequence ID" value="NC_022357.1"/>
</dbReference>
<dbReference type="AlphaFoldDB" id="S6AEU1"/>
<sequence length="122" mass="13302">MSDEIVVLTDAVLITAIVQRGVADEVVRAARRAGAQGATVFYARGMGVRQRHMGVLGVTVNAEKEVIYIVASTDQADHIFERIFTTAKLDTPGMGMAYVTPLEKMATYIPPELIEKFSDSEL</sequence>
<dbReference type="Pfam" id="PF00543">
    <property type="entry name" value="P-II"/>
    <property type="match status" value="1"/>
</dbReference>
<dbReference type="SMART" id="SM00938">
    <property type="entry name" value="P-II"/>
    <property type="match status" value="1"/>
</dbReference>
<accession>S6AEU1</accession>
<dbReference type="SUPFAM" id="SSF54913">
    <property type="entry name" value="GlnB-like"/>
    <property type="match status" value="1"/>
</dbReference>
<dbReference type="PROSITE" id="PS51343">
    <property type="entry name" value="PII_GLNB_DOM"/>
    <property type="match status" value="1"/>
</dbReference>
<protein>
    <submittedName>
        <fullName evidence="1">Nitrogen regulatory protein PII</fullName>
    </submittedName>
</protein>